<evidence type="ECO:0000313" key="1">
    <source>
        <dbReference type="EMBL" id="MFC3766708.1"/>
    </source>
</evidence>
<proteinExistence type="predicted"/>
<evidence type="ECO:0000313" key="2">
    <source>
        <dbReference type="Proteomes" id="UP001595699"/>
    </source>
</evidence>
<dbReference type="InterPro" id="IPR014718">
    <property type="entry name" value="GH-type_carb-bd"/>
</dbReference>
<name>A0ABV7YP96_9ACTN</name>
<dbReference type="Pfam" id="PF14486">
    <property type="entry name" value="DUF4432"/>
    <property type="match status" value="1"/>
</dbReference>
<dbReference type="InterPro" id="IPR027839">
    <property type="entry name" value="DUF4432"/>
</dbReference>
<sequence>MRNWGARVHEIRLQGLRAVVLENELLRVTILADKGTDVVEFNAKREDLDFVWWTADGLRGAPADFFDGYEGGWQEVLPNGGPPVEHRGARFDQHGEVAGLPWDYAIVEDTEEVVSVRFSVRARRVPLHVVKTMTLRSGAAALSIVEEATNESPVPIDAMWGHHLTFGRPFAGPGCEVRLPDGLDVHAHDGAVNPSGVRRLSGDPAAVDWSVLPEPGTPSELLYLTGFGEVGQYDVVDPQRALGLRVRWDATTMPWLWFWQEFGAHRDYPWYGRNYNIGLEPFSSYPSNGLPDAVANGTALVIEPHGTVRNWLEATVVVQDGDWKPMTR</sequence>
<protein>
    <submittedName>
        <fullName evidence="1">DUF4432 family protein</fullName>
    </submittedName>
</protein>
<dbReference type="Gene3D" id="2.70.98.10">
    <property type="match status" value="1"/>
</dbReference>
<dbReference type="Proteomes" id="UP001595699">
    <property type="component" value="Unassembled WGS sequence"/>
</dbReference>
<keyword evidence="2" id="KW-1185">Reference proteome</keyword>
<dbReference type="InterPro" id="IPR011013">
    <property type="entry name" value="Gal_mutarotase_sf_dom"/>
</dbReference>
<gene>
    <name evidence="1" type="ORF">ACFOUW_38175</name>
</gene>
<organism evidence="1 2">
    <name type="scientific">Tenggerimyces flavus</name>
    <dbReference type="NCBI Taxonomy" id="1708749"/>
    <lineage>
        <taxon>Bacteria</taxon>
        <taxon>Bacillati</taxon>
        <taxon>Actinomycetota</taxon>
        <taxon>Actinomycetes</taxon>
        <taxon>Propionibacteriales</taxon>
        <taxon>Nocardioidaceae</taxon>
        <taxon>Tenggerimyces</taxon>
    </lineage>
</organism>
<accession>A0ABV7YP96</accession>
<comment type="caution">
    <text evidence="1">The sequence shown here is derived from an EMBL/GenBank/DDBJ whole genome shotgun (WGS) entry which is preliminary data.</text>
</comment>
<dbReference type="EMBL" id="JBHRZH010000056">
    <property type="protein sequence ID" value="MFC3766708.1"/>
    <property type="molecule type" value="Genomic_DNA"/>
</dbReference>
<dbReference type="SUPFAM" id="SSF74650">
    <property type="entry name" value="Galactose mutarotase-like"/>
    <property type="match status" value="1"/>
</dbReference>
<reference evidence="2" key="1">
    <citation type="journal article" date="2019" name="Int. J. Syst. Evol. Microbiol.">
        <title>The Global Catalogue of Microorganisms (GCM) 10K type strain sequencing project: providing services to taxonomists for standard genome sequencing and annotation.</title>
        <authorList>
            <consortium name="The Broad Institute Genomics Platform"/>
            <consortium name="The Broad Institute Genome Sequencing Center for Infectious Disease"/>
            <person name="Wu L."/>
            <person name="Ma J."/>
        </authorList>
    </citation>
    <scope>NUCLEOTIDE SEQUENCE [LARGE SCALE GENOMIC DNA]</scope>
    <source>
        <strain evidence="2">CGMCC 4.7241</strain>
    </source>
</reference>
<dbReference type="RefSeq" id="WP_205118332.1">
    <property type="nucleotide sequence ID" value="NZ_JAFBCM010000001.1"/>
</dbReference>